<dbReference type="AlphaFoldDB" id="A0AAN9RZ34"/>
<proteinExistence type="inferred from homology"/>
<feature type="signal peptide" evidence="4">
    <location>
        <begin position="1"/>
        <end position="24"/>
    </location>
</feature>
<evidence type="ECO:0000256" key="3">
    <source>
        <dbReference type="SAM" id="MobiDB-lite"/>
    </source>
</evidence>
<reference evidence="5 6" key="1">
    <citation type="submission" date="2024-01" db="EMBL/GenBank/DDBJ databases">
        <title>The genomes of 5 underutilized Papilionoideae crops provide insights into root nodulation and disease resistanc.</title>
        <authorList>
            <person name="Jiang F."/>
        </authorList>
    </citation>
    <scope>NUCLEOTIDE SEQUENCE [LARGE SCALE GENOMIC DNA]</scope>
    <source>
        <strain evidence="5">DUOXIRENSHENG_FW03</strain>
        <tissue evidence="5">Leaves</tissue>
    </source>
</reference>
<evidence type="ECO:0008006" key="7">
    <source>
        <dbReference type="Google" id="ProtNLM"/>
    </source>
</evidence>
<comment type="similarity">
    <text evidence="1">Belongs to the STIG1 family.</text>
</comment>
<dbReference type="InterPro" id="IPR006969">
    <property type="entry name" value="Stig-like"/>
</dbReference>
<dbReference type="Proteomes" id="UP001386955">
    <property type="component" value="Unassembled WGS sequence"/>
</dbReference>
<evidence type="ECO:0000256" key="4">
    <source>
        <dbReference type="SAM" id="SignalP"/>
    </source>
</evidence>
<feature type="compositionally biased region" description="Pro residues" evidence="3">
    <location>
        <begin position="158"/>
        <end position="167"/>
    </location>
</feature>
<evidence type="ECO:0000256" key="2">
    <source>
        <dbReference type="ARBA" id="ARBA00022729"/>
    </source>
</evidence>
<evidence type="ECO:0000256" key="1">
    <source>
        <dbReference type="ARBA" id="ARBA00006010"/>
    </source>
</evidence>
<keyword evidence="2 4" id="KW-0732">Signal</keyword>
<feature type="region of interest" description="Disordered" evidence="3">
    <location>
        <begin position="148"/>
        <end position="167"/>
    </location>
</feature>
<evidence type="ECO:0000313" key="6">
    <source>
        <dbReference type="Proteomes" id="UP001386955"/>
    </source>
</evidence>
<name>A0AAN9RZ34_PSOTE</name>
<accession>A0AAN9RZ34</accession>
<dbReference type="EMBL" id="JAYMYS010000008">
    <property type="protein sequence ID" value="KAK7385971.1"/>
    <property type="molecule type" value="Genomic_DNA"/>
</dbReference>
<organism evidence="5 6">
    <name type="scientific">Psophocarpus tetragonolobus</name>
    <name type="common">Winged bean</name>
    <name type="synonym">Dolichos tetragonolobus</name>
    <dbReference type="NCBI Taxonomy" id="3891"/>
    <lineage>
        <taxon>Eukaryota</taxon>
        <taxon>Viridiplantae</taxon>
        <taxon>Streptophyta</taxon>
        <taxon>Embryophyta</taxon>
        <taxon>Tracheophyta</taxon>
        <taxon>Spermatophyta</taxon>
        <taxon>Magnoliopsida</taxon>
        <taxon>eudicotyledons</taxon>
        <taxon>Gunneridae</taxon>
        <taxon>Pentapetalae</taxon>
        <taxon>rosids</taxon>
        <taxon>fabids</taxon>
        <taxon>Fabales</taxon>
        <taxon>Fabaceae</taxon>
        <taxon>Papilionoideae</taxon>
        <taxon>50 kb inversion clade</taxon>
        <taxon>NPAAA clade</taxon>
        <taxon>indigoferoid/millettioid clade</taxon>
        <taxon>Phaseoleae</taxon>
        <taxon>Psophocarpus</taxon>
    </lineage>
</organism>
<comment type="caution">
    <text evidence="5">The sequence shown here is derived from an EMBL/GenBank/DDBJ whole genome shotgun (WGS) entry which is preliminary data.</text>
</comment>
<dbReference type="PANTHER" id="PTHR33227">
    <property type="entry name" value="STIGMA-SPECIFIC STIG1-LIKE PROTEIN 3"/>
    <property type="match status" value="1"/>
</dbReference>
<feature type="chain" id="PRO_5042873364" description="Stigma-specific Stig1 family protein" evidence="4">
    <location>
        <begin position="25"/>
        <end position="167"/>
    </location>
</feature>
<protein>
    <recommendedName>
        <fullName evidence="7">Stigma-specific Stig1 family protein</fullName>
    </recommendedName>
</protein>
<gene>
    <name evidence="5" type="ORF">VNO78_31984</name>
</gene>
<sequence>MTLRAQSSALVILMLVLLLIKIEGSSTPKEVHENGSGVSPSSPALMEKDDNEIIGCEGRPEVCSRGEFPPRSLCCGNRCVDVTSDRDNCGLCEIRCLFTFQCCNRLCINTNLDIFNCGMCGRACAAGRPCILGICAFQQTGPLPVPVSVPEPLSQSPQFPPQPPKMD</sequence>
<evidence type="ECO:0000313" key="5">
    <source>
        <dbReference type="EMBL" id="KAK7385971.1"/>
    </source>
</evidence>
<dbReference type="PANTHER" id="PTHR33227:SF58">
    <property type="entry name" value="STIGMA-SPECIFIC STIG1 FAMILY PROTEIN"/>
    <property type="match status" value="1"/>
</dbReference>
<dbReference type="Pfam" id="PF04885">
    <property type="entry name" value="Stig1"/>
    <property type="match status" value="1"/>
</dbReference>
<keyword evidence="6" id="KW-1185">Reference proteome</keyword>